<feature type="compositionally biased region" description="Pro residues" evidence="7">
    <location>
        <begin position="139"/>
        <end position="148"/>
    </location>
</feature>
<keyword evidence="2" id="KW-0597">Phosphoprotein</keyword>
<evidence type="ECO:0000256" key="7">
    <source>
        <dbReference type="SAM" id="MobiDB-lite"/>
    </source>
</evidence>
<keyword evidence="12" id="KW-1185">Reference proteome</keyword>
<keyword evidence="5 8" id="KW-1133">Transmembrane helix</keyword>
<sequence>MPSNTSRGPVWVKRREGGVMRLRVACLCMAVLMAVAPGCVQSEESVVRAVALDRRLADSPDASDIFNKTLASKDAKFAPRGSRTPPTPPTRVMPSYSPPSRAFFTPPLPPEYLHPFADKPTLRGSNSDSSGGSISGRRPIPPPPPFRLPPEELIPIRPPDLAPHDSKKKTLNTPSFKKIPEATFSETSSSTASSNSRTNETFDFVPMISYPSVSRILYGGGGRKHDTIDKIVRIDKEPRTIKEEMTKALVPPVKQEETAPPPPVELPREEEETTEEETEGPEEVAVGADQVPLGNGGVQSAPQPPELPEPRTRHVLGVAWDIHVYLVAALFALLALISFINIIRFLYCKHLLSRGYFLSVHGILFIVGCARSFYLFYDAYNISGSFAEPVSSLLLNMVFPLLTSGFAVLFQFLLSAAEVKALNSRLQNAPMLAVLIVCYLVLNLSVHLYSGDSAYSMLLPLVCQCLFIITCVALGLAYLYLYKSLSQSCVHKVERWSLAHAIRVTLATAMLSVLMAAVQLYGMLGVYEVLAEGRPQPWLWWGFQLSVRVIEVSMCYLMAWAGGMQRDLSTSSSPANDQPPSVEDIYPAICTANQAYTLRSTKQFDDTFPLNSLHHHHHQHPPPHQPPLDRRSIKKHPSLERRLQPSPSMLVAENGFVRFRTMADADISDDAYTTANTIHDYA</sequence>
<feature type="domain" description="Proline-rich transmembrane protein 3/4" evidence="10">
    <location>
        <begin position="311"/>
        <end position="563"/>
    </location>
</feature>
<feature type="transmembrane region" description="Helical" evidence="8">
    <location>
        <begin position="397"/>
        <end position="417"/>
    </location>
</feature>
<feature type="region of interest" description="Disordered" evidence="7">
    <location>
        <begin position="609"/>
        <end position="632"/>
    </location>
</feature>
<feature type="signal peptide" evidence="9">
    <location>
        <begin position="1"/>
        <end position="42"/>
    </location>
</feature>
<evidence type="ECO:0000256" key="6">
    <source>
        <dbReference type="ARBA" id="ARBA00023136"/>
    </source>
</evidence>
<gene>
    <name evidence="11" type="ORF">AAG570_011925</name>
</gene>
<feature type="region of interest" description="Disordered" evidence="7">
    <location>
        <begin position="68"/>
        <end position="101"/>
    </location>
</feature>
<dbReference type="EMBL" id="JBFDAA010000007">
    <property type="protein sequence ID" value="KAL1130683.1"/>
    <property type="molecule type" value="Genomic_DNA"/>
</dbReference>
<reference evidence="11 12" key="1">
    <citation type="submission" date="2024-07" db="EMBL/GenBank/DDBJ databases">
        <title>Chromosome-level genome assembly of the water stick insect Ranatra chinensis (Heteroptera: Nepidae).</title>
        <authorList>
            <person name="Liu X."/>
        </authorList>
    </citation>
    <scope>NUCLEOTIDE SEQUENCE [LARGE SCALE GENOMIC DNA]</scope>
    <source>
        <strain evidence="11">Cailab_2021Rc</strain>
        <tissue evidence="11">Muscle</tissue>
    </source>
</reference>
<evidence type="ECO:0000256" key="5">
    <source>
        <dbReference type="ARBA" id="ARBA00022989"/>
    </source>
</evidence>
<evidence type="ECO:0000256" key="3">
    <source>
        <dbReference type="ARBA" id="ARBA00022692"/>
    </source>
</evidence>
<dbReference type="PANTHER" id="PTHR35578">
    <property type="entry name" value="PROLINE-RICH TRANSMEMBRANE PROTEIN 4-RELATED"/>
    <property type="match status" value="1"/>
</dbReference>
<protein>
    <recommendedName>
        <fullName evidence="10">Proline-rich transmembrane protein 3/4 domain-containing protein</fullName>
    </recommendedName>
</protein>
<feature type="transmembrane region" description="Helical" evidence="8">
    <location>
        <begin position="322"/>
        <end position="343"/>
    </location>
</feature>
<evidence type="ECO:0000256" key="4">
    <source>
        <dbReference type="ARBA" id="ARBA00022729"/>
    </source>
</evidence>
<feature type="transmembrane region" description="Helical" evidence="8">
    <location>
        <begin position="538"/>
        <end position="559"/>
    </location>
</feature>
<feature type="transmembrane region" description="Helical" evidence="8">
    <location>
        <begin position="455"/>
        <end position="481"/>
    </location>
</feature>
<feature type="region of interest" description="Disordered" evidence="7">
    <location>
        <begin position="252"/>
        <end position="284"/>
    </location>
</feature>
<feature type="region of interest" description="Disordered" evidence="7">
    <location>
        <begin position="114"/>
        <end position="198"/>
    </location>
</feature>
<feature type="transmembrane region" description="Helical" evidence="8">
    <location>
        <begin position="355"/>
        <end position="377"/>
    </location>
</feature>
<keyword evidence="4 9" id="KW-0732">Signal</keyword>
<evidence type="ECO:0000313" key="12">
    <source>
        <dbReference type="Proteomes" id="UP001558652"/>
    </source>
</evidence>
<evidence type="ECO:0000256" key="2">
    <source>
        <dbReference type="ARBA" id="ARBA00022553"/>
    </source>
</evidence>
<evidence type="ECO:0000256" key="1">
    <source>
        <dbReference type="ARBA" id="ARBA00004141"/>
    </source>
</evidence>
<evidence type="ECO:0000313" key="11">
    <source>
        <dbReference type="EMBL" id="KAL1130683.1"/>
    </source>
</evidence>
<dbReference type="InterPro" id="IPR059081">
    <property type="entry name" value="PRRT3-4"/>
</dbReference>
<organism evidence="11 12">
    <name type="scientific">Ranatra chinensis</name>
    <dbReference type="NCBI Taxonomy" id="642074"/>
    <lineage>
        <taxon>Eukaryota</taxon>
        <taxon>Metazoa</taxon>
        <taxon>Ecdysozoa</taxon>
        <taxon>Arthropoda</taxon>
        <taxon>Hexapoda</taxon>
        <taxon>Insecta</taxon>
        <taxon>Pterygota</taxon>
        <taxon>Neoptera</taxon>
        <taxon>Paraneoptera</taxon>
        <taxon>Hemiptera</taxon>
        <taxon>Heteroptera</taxon>
        <taxon>Panheteroptera</taxon>
        <taxon>Nepomorpha</taxon>
        <taxon>Nepidae</taxon>
        <taxon>Ranatrinae</taxon>
        <taxon>Ranatra</taxon>
    </lineage>
</organism>
<dbReference type="Pfam" id="PF25987">
    <property type="entry name" value="PRRT3"/>
    <property type="match status" value="1"/>
</dbReference>
<comment type="subcellular location">
    <subcellularLocation>
        <location evidence="1">Membrane</location>
        <topology evidence="1">Multi-pass membrane protein</topology>
    </subcellularLocation>
</comment>
<feature type="compositionally biased region" description="Low complexity" evidence="7">
    <location>
        <begin position="182"/>
        <end position="198"/>
    </location>
</feature>
<feature type="compositionally biased region" description="Low complexity" evidence="7">
    <location>
        <begin position="123"/>
        <end position="138"/>
    </location>
</feature>
<feature type="compositionally biased region" description="Acidic residues" evidence="7">
    <location>
        <begin position="268"/>
        <end position="282"/>
    </location>
</feature>
<evidence type="ECO:0000259" key="10">
    <source>
        <dbReference type="Pfam" id="PF25987"/>
    </source>
</evidence>
<dbReference type="Proteomes" id="UP001558652">
    <property type="component" value="Unassembled WGS sequence"/>
</dbReference>
<dbReference type="AlphaFoldDB" id="A0ABD0YHB6"/>
<feature type="transmembrane region" description="Helical" evidence="8">
    <location>
        <begin position="429"/>
        <end position="449"/>
    </location>
</feature>
<evidence type="ECO:0000256" key="9">
    <source>
        <dbReference type="SAM" id="SignalP"/>
    </source>
</evidence>
<keyword evidence="3 8" id="KW-0812">Transmembrane</keyword>
<proteinExistence type="predicted"/>
<comment type="caution">
    <text evidence="11">The sequence shown here is derived from an EMBL/GenBank/DDBJ whole genome shotgun (WGS) entry which is preliminary data.</text>
</comment>
<name>A0ABD0YHB6_9HEMI</name>
<keyword evidence="6 8" id="KW-0472">Membrane</keyword>
<dbReference type="PANTHER" id="PTHR35578:SF6">
    <property type="entry name" value="PROLINE-RICH TRANSMEMBRANE PROTEIN 4"/>
    <property type="match status" value="1"/>
</dbReference>
<feature type="chain" id="PRO_5044862735" description="Proline-rich transmembrane protein 3/4 domain-containing protein" evidence="9">
    <location>
        <begin position="43"/>
        <end position="682"/>
    </location>
</feature>
<accession>A0ABD0YHB6</accession>
<evidence type="ECO:0000256" key="8">
    <source>
        <dbReference type="SAM" id="Phobius"/>
    </source>
</evidence>
<dbReference type="InterPro" id="IPR052836">
    <property type="entry name" value="PRRT_domain-containing"/>
</dbReference>
<feature type="transmembrane region" description="Helical" evidence="8">
    <location>
        <begin position="502"/>
        <end position="526"/>
    </location>
</feature>